<reference evidence="2 3" key="1">
    <citation type="submission" date="2023-09" db="EMBL/GenBank/DDBJ databases">
        <authorList>
            <person name="Rey-Velasco X."/>
        </authorList>
    </citation>
    <scope>NUCLEOTIDE SEQUENCE [LARGE SCALE GENOMIC DNA]</scope>
    <source>
        <strain evidence="2 3">W345</strain>
    </source>
</reference>
<accession>A0ABU2WEQ2</accession>
<gene>
    <name evidence="2" type="ORF">RM530_01765</name>
</gene>
<dbReference type="Pfam" id="PF04102">
    <property type="entry name" value="SlyX"/>
    <property type="match status" value="1"/>
</dbReference>
<evidence type="ECO:0000256" key="1">
    <source>
        <dbReference type="SAM" id="MobiDB-lite"/>
    </source>
</evidence>
<protein>
    <submittedName>
        <fullName evidence="2">SlyX family protein</fullName>
    </submittedName>
</protein>
<keyword evidence="3" id="KW-1185">Reference proteome</keyword>
<organism evidence="2 3">
    <name type="scientific">Banduia mediterranea</name>
    <dbReference type="NCBI Taxonomy" id="3075609"/>
    <lineage>
        <taxon>Bacteria</taxon>
        <taxon>Pseudomonadati</taxon>
        <taxon>Pseudomonadota</taxon>
        <taxon>Gammaproteobacteria</taxon>
        <taxon>Nevskiales</taxon>
        <taxon>Algiphilaceae</taxon>
        <taxon>Banduia</taxon>
    </lineage>
</organism>
<sequence>MNDERLIELETRLSYLDDTVQVLNEVITAQNARIDKLEAWCRALAERARRQDDSGGAATGDERPPHY</sequence>
<dbReference type="PANTHER" id="PTHR36508">
    <property type="entry name" value="PROTEIN SLYX"/>
    <property type="match status" value="1"/>
</dbReference>
<feature type="region of interest" description="Disordered" evidence="1">
    <location>
        <begin position="47"/>
        <end position="67"/>
    </location>
</feature>
<dbReference type="InterPro" id="IPR007236">
    <property type="entry name" value="SlyX"/>
</dbReference>
<name>A0ABU2WEQ2_9GAMM</name>
<evidence type="ECO:0000313" key="3">
    <source>
        <dbReference type="Proteomes" id="UP001254608"/>
    </source>
</evidence>
<proteinExistence type="predicted"/>
<dbReference type="EMBL" id="JAVRIC010000002">
    <property type="protein sequence ID" value="MDT0496094.1"/>
    <property type="molecule type" value="Genomic_DNA"/>
</dbReference>
<dbReference type="PANTHER" id="PTHR36508:SF1">
    <property type="entry name" value="PROTEIN SLYX"/>
    <property type="match status" value="1"/>
</dbReference>
<dbReference type="Proteomes" id="UP001254608">
    <property type="component" value="Unassembled WGS sequence"/>
</dbReference>
<comment type="caution">
    <text evidence="2">The sequence shown here is derived from an EMBL/GenBank/DDBJ whole genome shotgun (WGS) entry which is preliminary data.</text>
</comment>
<dbReference type="Gene3D" id="1.20.5.300">
    <property type="match status" value="1"/>
</dbReference>
<evidence type="ECO:0000313" key="2">
    <source>
        <dbReference type="EMBL" id="MDT0496094.1"/>
    </source>
</evidence>
<dbReference type="RefSeq" id="WP_311363486.1">
    <property type="nucleotide sequence ID" value="NZ_JAVRIC010000002.1"/>
</dbReference>